<sequence length="239" mass="26618">MYVAAIGTIILKPFSFGNIASGLTPKLQPKPNARTGVSETDNILPRGLKDPPSYTASTGISKGFDPSPPPYAATPTDRKPRDPLNEKCAPQDDEPAEDTLHFLNHAHDSINSLSLRYGVPASVLRRANNISSDHLIMGRRTVIIPGEYYKGGVSLSPRPIEGEEEEKRKGKIRRWMVACKVHEYDIALLYLEQAGYDLQLATNAYFADEEWERMHPAKAIRGKTVIGSHNNDLQTKRRR</sequence>
<protein>
    <submittedName>
        <fullName evidence="1">Uncharacterized protein</fullName>
    </submittedName>
</protein>
<gene>
    <name evidence="1" type="ORF">NUW58_g3400</name>
</gene>
<name>A0ACC1PDW3_9PEZI</name>
<reference evidence="1" key="1">
    <citation type="submission" date="2022-10" db="EMBL/GenBank/DDBJ databases">
        <title>Genome Sequence of Xylaria curta.</title>
        <authorList>
            <person name="Buettner E."/>
        </authorList>
    </citation>
    <scope>NUCLEOTIDE SEQUENCE</scope>
    <source>
        <strain evidence="1">Babe10</strain>
    </source>
</reference>
<evidence type="ECO:0000313" key="1">
    <source>
        <dbReference type="EMBL" id="KAJ2989580.1"/>
    </source>
</evidence>
<evidence type="ECO:0000313" key="2">
    <source>
        <dbReference type="Proteomes" id="UP001143856"/>
    </source>
</evidence>
<keyword evidence="2" id="KW-1185">Reference proteome</keyword>
<organism evidence="1 2">
    <name type="scientific">Xylaria curta</name>
    <dbReference type="NCBI Taxonomy" id="42375"/>
    <lineage>
        <taxon>Eukaryota</taxon>
        <taxon>Fungi</taxon>
        <taxon>Dikarya</taxon>
        <taxon>Ascomycota</taxon>
        <taxon>Pezizomycotina</taxon>
        <taxon>Sordariomycetes</taxon>
        <taxon>Xylariomycetidae</taxon>
        <taxon>Xylariales</taxon>
        <taxon>Xylariaceae</taxon>
        <taxon>Xylaria</taxon>
    </lineage>
</organism>
<comment type="caution">
    <text evidence="1">The sequence shown here is derived from an EMBL/GenBank/DDBJ whole genome shotgun (WGS) entry which is preliminary data.</text>
</comment>
<proteinExistence type="predicted"/>
<accession>A0ACC1PDW3</accession>
<dbReference type="EMBL" id="JAPDGR010000512">
    <property type="protein sequence ID" value="KAJ2989580.1"/>
    <property type="molecule type" value="Genomic_DNA"/>
</dbReference>
<dbReference type="Proteomes" id="UP001143856">
    <property type="component" value="Unassembled WGS sequence"/>
</dbReference>